<dbReference type="AlphaFoldDB" id="A0A430UZV8"/>
<dbReference type="Proteomes" id="UP000287155">
    <property type="component" value="Unassembled WGS sequence"/>
</dbReference>
<reference evidence="1 2" key="1">
    <citation type="journal article" date="2019" name="Extremophiles">
        <title>Biogeography of thermophiles and predominance of Thermus scotoductus in domestic water heaters.</title>
        <authorList>
            <person name="Wilpiszeski R.L."/>
            <person name="Zhang Z."/>
            <person name="House C.H."/>
        </authorList>
    </citation>
    <scope>NUCLEOTIDE SEQUENCE [LARGE SCALE GENOMIC DNA]</scope>
    <source>
        <strain evidence="1 2">14_S14</strain>
    </source>
</reference>
<evidence type="ECO:0000313" key="2">
    <source>
        <dbReference type="Proteomes" id="UP000287155"/>
    </source>
</evidence>
<protein>
    <submittedName>
        <fullName evidence="1">Uncharacterized protein</fullName>
    </submittedName>
</protein>
<gene>
    <name evidence="1" type="ORF">CSW27_06095</name>
</gene>
<evidence type="ECO:0000313" key="1">
    <source>
        <dbReference type="EMBL" id="RTI15311.1"/>
    </source>
</evidence>
<accession>A0A430UZV8</accession>
<name>A0A430UZV8_THESC</name>
<dbReference type="EMBL" id="PEMJ01000155">
    <property type="protein sequence ID" value="RTI15311.1"/>
    <property type="molecule type" value="Genomic_DNA"/>
</dbReference>
<comment type="caution">
    <text evidence="1">The sequence shown here is derived from an EMBL/GenBank/DDBJ whole genome shotgun (WGS) entry which is preliminary data.</text>
</comment>
<organism evidence="1 2">
    <name type="scientific">Thermus scotoductus</name>
    <dbReference type="NCBI Taxonomy" id="37636"/>
    <lineage>
        <taxon>Bacteria</taxon>
        <taxon>Thermotogati</taxon>
        <taxon>Deinococcota</taxon>
        <taxon>Deinococci</taxon>
        <taxon>Thermales</taxon>
        <taxon>Thermaceae</taxon>
        <taxon>Thermus</taxon>
    </lineage>
</organism>
<sequence length="195" mass="21994">MGPICARKQERQVTMERLMRVCHLGGRCLNPIHLGTLLYRMEMALEHVQKPAEYALGGVTAHRILEDIRQAMRELRQSYGLDLPRGPELPWNEAKAKGVCPFGLLCRGPDLGAVAQMEAAVFTLVRALAARGVAPRDLLPHPLLESIGNMYDVLGEEERAIALRKQIKRLNSRRTPSRVLDNYYAWEALWEGTRA</sequence>
<proteinExistence type="predicted"/>